<evidence type="ECO:0000256" key="2">
    <source>
        <dbReference type="ARBA" id="ARBA00006175"/>
    </source>
</evidence>
<evidence type="ECO:0000256" key="6">
    <source>
        <dbReference type="ARBA" id="ARBA00022989"/>
    </source>
</evidence>
<keyword evidence="7 10" id="KW-0472">Membrane</keyword>
<proteinExistence type="inferred from homology"/>
<evidence type="ECO:0000256" key="8">
    <source>
        <dbReference type="ARBA" id="ARBA00034651"/>
    </source>
</evidence>
<feature type="compositionally biased region" description="Basic and acidic residues" evidence="9">
    <location>
        <begin position="296"/>
        <end position="306"/>
    </location>
</feature>
<evidence type="ECO:0008006" key="13">
    <source>
        <dbReference type="Google" id="ProtNLM"/>
    </source>
</evidence>
<dbReference type="PRINTS" id="PR00783">
    <property type="entry name" value="MINTRINSICP"/>
</dbReference>
<evidence type="ECO:0000256" key="10">
    <source>
        <dbReference type="SAM" id="Phobius"/>
    </source>
</evidence>
<protein>
    <recommendedName>
        <fullName evidence="13">Aquaporin</fullName>
    </recommendedName>
</protein>
<organism evidence="11 12">
    <name type="scientific">Rhodotorula mucilaginosa</name>
    <name type="common">Yeast</name>
    <name type="synonym">Rhodotorula rubra</name>
    <dbReference type="NCBI Taxonomy" id="5537"/>
    <lineage>
        <taxon>Eukaryota</taxon>
        <taxon>Fungi</taxon>
        <taxon>Dikarya</taxon>
        <taxon>Basidiomycota</taxon>
        <taxon>Pucciniomycotina</taxon>
        <taxon>Microbotryomycetes</taxon>
        <taxon>Sporidiobolales</taxon>
        <taxon>Sporidiobolaceae</taxon>
        <taxon>Rhodotorula</taxon>
    </lineage>
</organism>
<feature type="compositionally biased region" description="Polar residues" evidence="9">
    <location>
        <begin position="242"/>
        <end position="251"/>
    </location>
</feature>
<dbReference type="EMBL" id="PUHQ01000007">
    <property type="protein sequence ID" value="KAG0665892.1"/>
    <property type="molecule type" value="Genomic_DNA"/>
</dbReference>
<gene>
    <name evidence="11" type="ORF">C6P46_005986</name>
</gene>
<dbReference type="CDD" id="cd00333">
    <property type="entry name" value="MIP"/>
    <property type="match status" value="1"/>
</dbReference>
<feature type="compositionally biased region" description="Acidic residues" evidence="9">
    <location>
        <begin position="285"/>
        <end position="295"/>
    </location>
</feature>
<dbReference type="PANTHER" id="PTHR43829">
    <property type="entry name" value="AQUAPORIN OR AQUAGLYCEROPORIN RELATED"/>
    <property type="match status" value="1"/>
</dbReference>
<feature type="region of interest" description="Disordered" evidence="9">
    <location>
        <begin position="726"/>
        <end position="801"/>
    </location>
</feature>
<evidence type="ECO:0000256" key="7">
    <source>
        <dbReference type="ARBA" id="ARBA00023136"/>
    </source>
</evidence>
<comment type="similarity">
    <text evidence="2">Belongs to the MIP/aquaporin (TC 1.A.8) family.</text>
</comment>
<name>A0A9P7B8B3_RHOMI</name>
<feature type="region of interest" description="Disordered" evidence="9">
    <location>
        <begin position="1"/>
        <end position="382"/>
    </location>
</feature>
<keyword evidence="6 10" id="KW-1133">Transmembrane helix</keyword>
<feature type="compositionally biased region" description="Basic and acidic residues" evidence="9">
    <location>
        <begin position="370"/>
        <end position="380"/>
    </location>
</feature>
<evidence type="ECO:0000256" key="1">
    <source>
        <dbReference type="ARBA" id="ARBA00004141"/>
    </source>
</evidence>
<dbReference type="PANTHER" id="PTHR43829:SF9">
    <property type="entry name" value="AQUAPORIN-9"/>
    <property type="match status" value="1"/>
</dbReference>
<feature type="compositionally biased region" description="Pro residues" evidence="9">
    <location>
        <begin position="28"/>
        <end position="38"/>
    </location>
</feature>
<dbReference type="SUPFAM" id="SSF81338">
    <property type="entry name" value="Aquaporin-like"/>
    <property type="match status" value="1"/>
</dbReference>
<feature type="transmembrane region" description="Helical" evidence="10">
    <location>
        <begin position="437"/>
        <end position="469"/>
    </location>
</feature>
<dbReference type="AlphaFoldDB" id="A0A9P7B8B3"/>
<dbReference type="Proteomes" id="UP000777482">
    <property type="component" value="Unassembled WGS sequence"/>
</dbReference>
<feature type="compositionally biased region" description="Low complexity" evidence="9">
    <location>
        <begin position="46"/>
        <end position="59"/>
    </location>
</feature>
<dbReference type="Pfam" id="PF00230">
    <property type="entry name" value="MIP"/>
    <property type="match status" value="1"/>
</dbReference>
<reference evidence="11 12" key="1">
    <citation type="submission" date="2020-11" db="EMBL/GenBank/DDBJ databases">
        <title>Kefir isolates.</title>
        <authorList>
            <person name="Marcisauskas S."/>
            <person name="Kim Y."/>
            <person name="Blasche S."/>
        </authorList>
    </citation>
    <scope>NUCLEOTIDE SEQUENCE [LARGE SCALE GENOMIC DNA]</scope>
    <source>
        <strain evidence="11 12">KR</strain>
    </source>
</reference>
<keyword evidence="12" id="KW-1185">Reference proteome</keyword>
<dbReference type="Gene3D" id="1.20.1080.10">
    <property type="entry name" value="Glycerol uptake facilitator protein"/>
    <property type="match status" value="1"/>
</dbReference>
<feature type="transmembrane region" description="Helical" evidence="10">
    <location>
        <begin position="560"/>
        <end position="581"/>
    </location>
</feature>
<dbReference type="GO" id="GO:0015250">
    <property type="term" value="F:water channel activity"/>
    <property type="evidence" value="ECO:0007669"/>
    <property type="project" value="TreeGrafter"/>
</dbReference>
<keyword evidence="5" id="KW-0677">Repeat</keyword>
<feature type="transmembrane region" description="Helical" evidence="10">
    <location>
        <begin position="612"/>
        <end position="636"/>
    </location>
</feature>
<accession>A0A9P7B8B3</accession>
<dbReference type="GO" id="GO:0005886">
    <property type="term" value="C:plasma membrane"/>
    <property type="evidence" value="ECO:0007669"/>
    <property type="project" value="TreeGrafter"/>
</dbReference>
<keyword evidence="4 10" id="KW-0812">Transmembrane</keyword>
<dbReference type="GO" id="GO:0015254">
    <property type="term" value="F:glycerol channel activity"/>
    <property type="evidence" value="ECO:0007669"/>
    <property type="project" value="TreeGrafter"/>
</dbReference>
<evidence type="ECO:0000256" key="4">
    <source>
        <dbReference type="ARBA" id="ARBA00022692"/>
    </source>
</evidence>
<keyword evidence="3" id="KW-0813">Transport</keyword>
<sequence length="917" mass="98703">MESSATRTSSRAKDDADVDGQRGLQAPTSPPLARPPPAERNMSTVSNAPSASSSAAGNSVRRKQRNKNDRPRPANVAGPSFRVEQRPAPAHSCSECRQSYRSQEGDSANESSANLSGDESADGSVGGASLAGSTSSKKPVWAIGGIFPKHNRRRQSSAAGSSRAPERNRQPAPLETPGTPLHRTRTTGSTVGVNRRMPSRRESRQSAVPDSYRRRASKPVIETIEGGGTPGSQVVESDEESSGQWNASERSNPFEDVIRARSRTAPLDVVVSNDSGRSQEPPADATEEPPPEDAQQDSRGDADDLAKVQSSESSPTVWGEGSPREEKPGEKAEQSTEDAEKQDARDLEHALDSQEGHDAENTGQALGGKLDQRTDEWRDDTGEDIPIRNRWGTVRYALREPMAEFLGTLVLVVLGNGSTCQTKLSQEQYGAYSSENWAWGFGVMTALYVAGGISGGHANPSVTIVLAIFRGFPWKMVPRYVIAQVFGAFCGALLLYGNYQRAIHDYDPNKLYQAPPGSNISATLFVTAPASNVGSPVQGFCQEILASGILTIANNAPPGAGLGAIVLGFVVVAIGMSNGWVSGYAINPARDLGPRLALWCVGYGKNLWTDFWYWWLLGPIAGTIVGGIGGALLYDLLIFTGPGSTRELWIASGIPTVHNMVWIALSPHKRKSRLAPPRFANMEHAAEAGIVAHVALDSAATDRPGKAKPEQLNEATLITRYRRGLQKVSEQEEADRQIEEEQHRRIQESLDEERRRRGIIPPESPAGRESPVESEHEPVATRDCGSPRLERAPPPLGSDDVIRSLTFPSDLASRCIACRSDLLQHVLNEYTMVAEIPTSNATATYPPRNSLEAALSSPRTESMATVNLNQEQQPGANGQDTCNQDEAEAMRVRGGCIPLDACGCPNVECCCIPCTIS</sequence>
<dbReference type="InterPro" id="IPR000425">
    <property type="entry name" value="MIP"/>
</dbReference>
<feature type="transmembrane region" description="Helical" evidence="10">
    <location>
        <begin position="481"/>
        <end position="499"/>
    </location>
</feature>
<feature type="compositionally biased region" description="Basic and acidic residues" evidence="9">
    <location>
        <begin position="734"/>
        <end position="755"/>
    </location>
</feature>
<feature type="compositionally biased region" description="Basic and acidic residues" evidence="9">
    <location>
        <begin position="770"/>
        <end position="780"/>
    </location>
</feature>
<feature type="compositionally biased region" description="Basic and acidic residues" evidence="9">
    <location>
        <begin position="322"/>
        <end position="360"/>
    </location>
</feature>
<comment type="catalytic activity">
    <reaction evidence="8">
        <text>H2O(in) = H2O(out)</text>
        <dbReference type="Rhea" id="RHEA:29667"/>
        <dbReference type="ChEBI" id="CHEBI:15377"/>
    </reaction>
</comment>
<dbReference type="InterPro" id="IPR050363">
    <property type="entry name" value="MIP/Aquaporin"/>
</dbReference>
<dbReference type="InterPro" id="IPR023271">
    <property type="entry name" value="Aquaporin-like"/>
</dbReference>
<dbReference type="OrthoDB" id="3222at2759"/>
<evidence type="ECO:0000256" key="9">
    <source>
        <dbReference type="SAM" id="MobiDB-lite"/>
    </source>
</evidence>
<evidence type="ECO:0000313" key="11">
    <source>
        <dbReference type="EMBL" id="KAG0665892.1"/>
    </source>
</evidence>
<evidence type="ECO:0000256" key="3">
    <source>
        <dbReference type="ARBA" id="ARBA00022448"/>
    </source>
</evidence>
<feature type="compositionally biased region" description="Polar residues" evidence="9">
    <location>
        <begin position="95"/>
        <end position="117"/>
    </location>
</feature>
<evidence type="ECO:0000313" key="12">
    <source>
        <dbReference type="Proteomes" id="UP000777482"/>
    </source>
</evidence>
<evidence type="ECO:0000256" key="5">
    <source>
        <dbReference type="ARBA" id="ARBA00022737"/>
    </source>
</evidence>
<comment type="subcellular location">
    <subcellularLocation>
        <location evidence="1">Membrane</location>
        <topology evidence="1">Multi-pass membrane protein</topology>
    </subcellularLocation>
</comment>
<comment type="caution">
    <text evidence="11">The sequence shown here is derived from an EMBL/GenBank/DDBJ whole genome shotgun (WGS) entry which is preliminary data.</text>
</comment>